<dbReference type="EMBL" id="LWDF02001422">
    <property type="protein sequence ID" value="KAE8238788.1"/>
    <property type="molecule type" value="Genomic_DNA"/>
</dbReference>
<evidence type="ECO:0000313" key="8">
    <source>
        <dbReference type="EMBL" id="KAE8238788.1"/>
    </source>
</evidence>
<evidence type="ECO:0000256" key="2">
    <source>
        <dbReference type="ARBA" id="ARBA00022741"/>
    </source>
</evidence>
<gene>
    <name evidence="8" type="ORF">A4X13_0g8378</name>
</gene>
<proteinExistence type="inferred from homology"/>
<dbReference type="SMART" id="SM00487">
    <property type="entry name" value="DEXDc"/>
    <property type="match status" value="1"/>
</dbReference>
<dbReference type="PROSITE" id="PS51192">
    <property type="entry name" value="HELICASE_ATP_BIND_1"/>
    <property type="match status" value="1"/>
</dbReference>
<dbReference type="GO" id="GO:0009378">
    <property type="term" value="F:four-way junction helicase activity"/>
    <property type="evidence" value="ECO:0007669"/>
    <property type="project" value="TreeGrafter"/>
</dbReference>
<reference evidence="8" key="2">
    <citation type="journal article" date="2019" name="IMA Fungus">
        <title>Genome sequencing and comparison of five Tilletia species to identify candidate genes for the detection of regulated species infecting wheat.</title>
        <authorList>
            <person name="Nguyen H.D.T."/>
            <person name="Sultana T."/>
            <person name="Kesanakurti P."/>
            <person name="Hambleton S."/>
        </authorList>
    </citation>
    <scope>NUCLEOTIDE SEQUENCE</scope>
    <source>
        <strain evidence="8">DAOMC 236416</strain>
    </source>
</reference>
<dbReference type="PANTHER" id="PTHR13710:SF154">
    <property type="entry name" value="RECQ HELICASE, PUTATIVE (AFU_ORTHOLOGUE AFUA_6G14720)-RELATED"/>
    <property type="match status" value="1"/>
</dbReference>
<feature type="domain" description="Helicase C-terminal" evidence="7">
    <location>
        <begin position="233"/>
        <end position="409"/>
    </location>
</feature>
<dbReference type="GO" id="GO:0043138">
    <property type="term" value="F:3'-5' DNA helicase activity"/>
    <property type="evidence" value="ECO:0007669"/>
    <property type="project" value="UniProtKB-EC"/>
</dbReference>
<evidence type="ECO:0000256" key="5">
    <source>
        <dbReference type="ARBA" id="ARBA00034808"/>
    </source>
</evidence>
<dbReference type="InterPro" id="IPR014001">
    <property type="entry name" value="Helicase_ATP-bd"/>
</dbReference>
<dbReference type="Pfam" id="PF00271">
    <property type="entry name" value="Helicase_C"/>
    <property type="match status" value="1"/>
</dbReference>
<reference evidence="8" key="1">
    <citation type="submission" date="2016-04" db="EMBL/GenBank/DDBJ databases">
        <authorList>
            <person name="Nguyen H.D."/>
            <person name="Samba Siva P."/>
            <person name="Cullis J."/>
            <person name="Levesque C.A."/>
            <person name="Hambleton S."/>
        </authorList>
    </citation>
    <scope>NUCLEOTIDE SEQUENCE</scope>
    <source>
        <strain evidence="8">DAOMC 236416</strain>
    </source>
</reference>
<dbReference type="GO" id="GO:0003676">
    <property type="term" value="F:nucleic acid binding"/>
    <property type="evidence" value="ECO:0007669"/>
    <property type="project" value="InterPro"/>
</dbReference>
<comment type="catalytic activity">
    <reaction evidence="4">
        <text>Couples ATP hydrolysis with the unwinding of duplex DNA by translocating in the 3'-5' direction.</text>
        <dbReference type="EC" id="5.6.2.4"/>
    </reaction>
</comment>
<dbReference type="Pfam" id="PF00270">
    <property type="entry name" value="DEAD"/>
    <property type="match status" value="1"/>
</dbReference>
<comment type="caution">
    <text evidence="8">The sequence shown here is derived from an EMBL/GenBank/DDBJ whole genome shotgun (WGS) entry which is preliminary data.</text>
</comment>
<dbReference type="Proteomes" id="UP000077521">
    <property type="component" value="Unassembled WGS sequence"/>
</dbReference>
<evidence type="ECO:0000259" key="7">
    <source>
        <dbReference type="PROSITE" id="PS51194"/>
    </source>
</evidence>
<name>A0A8T8SFC0_9BASI</name>
<keyword evidence="3" id="KW-0067">ATP-binding</keyword>
<keyword evidence="2" id="KW-0547">Nucleotide-binding</keyword>
<dbReference type="EC" id="5.6.2.4" evidence="5"/>
<accession>A0A8T8SFC0</accession>
<evidence type="ECO:0000256" key="1">
    <source>
        <dbReference type="ARBA" id="ARBA00005446"/>
    </source>
</evidence>
<dbReference type="PROSITE" id="PS51194">
    <property type="entry name" value="HELICASE_CTER"/>
    <property type="match status" value="1"/>
</dbReference>
<dbReference type="SUPFAM" id="SSF52540">
    <property type="entry name" value="P-loop containing nucleoside triphosphate hydrolases"/>
    <property type="match status" value="1"/>
</dbReference>
<protein>
    <recommendedName>
        <fullName evidence="5">DNA 3'-5' helicase</fullName>
        <ecNumber evidence="5">5.6.2.4</ecNumber>
    </recommendedName>
</protein>
<organism evidence="8 9">
    <name type="scientific">Tilletia indica</name>
    <dbReference type="NCBI Taxonomy" id="43049"/>
    <lineage>
        <taxon>Eukaryota</taxon>
        <taxon>Fungi</taxon>
        <taxon>Dikarya</taxon>
        <taxon>Basidiomycota</taxon>
        <taxon>Ustilaginomycotina</taxon>
        <taxon>Exobasidiomycetes</taxon>
        <taxon>Tilletiales</taxon>
        <taxon>Tilletiaceae</taxon>
        <taxon>Tilletia</taxon>
    </lineage>
</organism>
<evidence type="ECO:0000256" key="3">
    <source>
        <dbReference type="ARBA" id="ARBA00022840"/>
    </source>
</evidence>
<dbReference type="InterPro" id="IPR001650">
    <property type="entry name" value="Helicase_C-like"/>
</dbReference>
<feature type="domain" description="Helicase ATP-binding" evidence="6">
    <location>
        <begin position="38"/>
        <end position="206"/>
    </location>
</feature>
<dbReference type="SMART" id="SM00490">
    <property type="entry name" value="HELICc"/>
    <property type="match status" value="1"/>
</dbReference>
<evidence type="ECO:0000313" key="9">
    <source>
        <dbReference type="Proteomes" id="UP000077521"/>
    </source>
</evidence>
<dbReference type="InterPro" id="IPR027417">
    <property type="entry name" value="P-loop_NTPase"/>
</dbReference>
<dbReference type="InterPro" id="IPR011545">
    <property type="entry name" value="DEAD/DEAH_box_helicase_dom"/>
</dbReference>
<comment type="similarity">
    <text evidence="1">Belongs to the helicase family. RecQ subfamily.</text>
</comment>
<sequence>MTTTAGPSLPSSSPPALDWSTIDLKLKMTTRGWQRSFARLIQLGKDVMLVAPTGAGKGILILILMLAFPELQWIVLVPLKALEVELAERLGSDAIYINEDHRDKALFRRFEHGEAKVVLLSPEMALSTDFMRIFDNAAFRKRLGGIILDEAHVVYDWGTKTGFREKFKELCHLRHQTAAVGLAMSGTMPPEHRKDVQRIFELRNHVVLDLGTNRPNICFRVSVMKHPPNSFLDLCAFLPELWPPQDDEERARPVSTIIYVNDKKLGHEMWKILYAWYEKAGYSDAVMTFNADVSEPHKLAARPLIQSSKILCVIATDALGMGSDMSAVKRIIQWGMDDSPSAILQRLGRAGRSPLTKAEGIILVEPWVTGKGARDITRQNAVESPDFLKAIVDSIGKQRCIRQALNALMEQPKDPKYSQEEIFGIQKGDFDSMVCCAICGDLDDPSVPTSFLPPEPLIPDSIPRIQAVEAEVRTRLAGWKVEMNTTLWKEEVELDPLGAEAFLRDADIEDIVSNIAKVFHSIRHDDAPPEFHLTNFIRSRRRRTIIPQLDIVLRELHQRFIEEEEDAARRLAEQRRSAKLAEPGTMHIPLTRSKLTVTTRDLPSVPRD</sequence>
<evidence type="ECO:0000256" key="4">
    <source>
        <dbReference type="ARBA" id="ARBA00034617"/>
    </source>
</evidence>
<dbReference type="PANTHER" id="PTHR13710">
    <property type="entry name" value="DNA HELICASE RECQ FAMILY MEMBER"/>
    <property type="match status" value="1"/>
</dbReference>
<dbReference type="GO" id="GO:0005524">
    <property type="term" value="F:ATP binding"/>
    <property type="evidence" value="ECO:0007669"/>
    <property type="project" value="UniProtKB-KW"/>
</dbReference>
<dbReference type="GO" id="GO:0005694">
    <property type="term" value="C:chromosome"/>
    <property type="evidence" value="ECO:0007669"/>
    <property type="project" value="TreeGrafter"/>
</dbReference>
<dbReference type="AlphaFoldDB" id="A0A8T8SFC0"/>
<dbReference type="Gene3D" id="3.40.50.300">
    <property type="entry name" value="P-loop containing nucleotide triphosphate hydrolases"/>
    <property type="match status" value="2"/>
</dbReference>
<dbReference type="GO" id="GO:0000724">
    <property type="term" value="P:double-strand break repair via homologous recombination"/>
    <property type="evidence" value="ECO:0007669"/>
    <property type="project" value="TreeGrafter"/>
</dbReference>
<keyword evidence="9" id="KW-1185">Reference proteome</keyword>
<evidence type="ECO:0000259" key="6">
    <source>
        <dbReference type="PROSITE" id="PS51192"/>
    </source>
</evidence>
<dbReference type="GO" id="GO:0005737">
    <property type="term" value="C:cytoplasm"/>
    <property type="evidence" value="ECO:0007669"/>
    <property type="project" value="TreeGrafter"/>
</dbReference>